<dbReference type="EMBL" id="JAVHUY010000001">
    <property type="protein sequence ID" value="MDQ7903084.1"/>
    <property type="molecule type" value="Genomic_DNA"/>
</dbReference>
<gene>
    <name evidence="2" type="ORF">RB614_00930</name>
</gene>
<proteinExistence type="predicted"/>
<evidence type="ECO:0000313" key="2">
    <source>
        <dbReference type="EMBL" id="MDQ7903084.1"/>
    </source>
</evidence>
<evidence type="ECO:0000313" key="3">
    <source>
        <dbReference type="Proteomes" id="UP001230908"/>
    </source>
</evidence>
<dbReference type="Proteomes" id="UP001230908">
    <property type="component" value="Unassembled WGS sequence"/>
</dbReference>
<comment type="caution">
    <text evidence="2">The sequence shown here is derived from an EMBL/GenBank/DDBJ whole genome shotgun (WGS) entry which is preliminary data.</text>
</comment>
<keyword evidence="3" id="KW-1185">Reference proteome</keyword>
<protein>
    <submittedName>
        <fullName evidence="2">Uncharacterized protein</fullName>
    </submittedName>
</protein>
<dbReference type="RefSeq" id="WP_308710355.1">
    <property type="nucleotide sequence ID" value="NZ_JAVHUY010000001.1"/>
</dbReference>
<organism evidence="2 3">
    <name type="scientific">Phytohabitans maris</name>
    <dbReference type="NCBI Taxonomy" id="3071409"/>
    <lineage>
        <taxon>Bacteria</taxon>
        <taxon>Bacillati</taxon>
        <taxon>Actinomycetota</taxon>
        <taxon>Actinomycetes</taxon>
        <taxon>Micromonosporales</taxon>
        <taxon>Micromonosporaceae</taxon>
    </lineage>
</organism>
<evidence type="ECO:0000256" key="1">
    <source>
        <dbReference type="SAM" id="MobiDB-lite"/>
    </source>
</evidence>
<accession>A0ABU0Z9E4</accession>
<sequence length="101" mass="11039">MHEPQAVARSSGVVYRSGSPPSVRRTERDVERAVHHEHGRAVVAAARVNAAGYVTRTALLNAALLSREEEQLIQLAPQGEFRYRAILEAYTMVAVNIVGGM</sequence>
<feature type="region of interest" description="Disordered" evidence="1">
    <location>
        <begin position="1"/>
        <end position="28"/>
    </location>
</feature>
<reference evidence="2 3" key="1">
    <citation type="submission" date="2023-08" db="EMBL/GenBank/DDBJ databases">
        <title>Phytohabitans sansha sp. nov., isolated from marine sediment.</title>
        <authorList>
            <person name="Zhao Y."/>
            <person name="Yi K."/>
        </authorList>
    </citation>
    <scope>NUCLEOTIDE SEQUENCE [LARGE SCALE GENOMIC DNA]</scope>
    <source>
        <strain evidence="2 3">ZYX-F-186</strain>
    </source>
</reference>
<name>A0ABU0Z9E4_9ACTN</name>